<organism evidence="8 9">
    <name type="scientific">Gemmatirosa kalamazoonensis</name>
    <dbReference type="NCBI Taxonomy" id="861299"/>
    <lineage>
        <taxon>Bacteria</taxon>
        <taxon>Pseudomonadati</taxon>
        <taxon>Gemmatimonadota</taxon>
        <taxon>Gemmatimonadia</taxon>
        <taxon>Gemmatimonadales</taxon>
        <taxon>Gemmatimonadaceae</taxon>
        <taxon>Gemmatirosa</taxon>
    </lineage>
</organism>
<dbReference type="STRING" id="861299.J421_3350"/>
<dbReference type="OrthoDB" id="9778292at2"/>
<dbReference type="PATRIC" id="fig|861299.3.peg.3402"/>
<evidence type="ECO:0000256" key="2">
    <source>
        <dbReference type="ARBA" id="ARBA00022741"/>
    </source>
</evidence>
<dbReference type="KEGG" id="gba:J421_3350"/>
<evidence type="ECO:0000256" key="3">
    <source>
        <dbReference type="ARBA" id="ARBA00022801"/>
    </source>
</evidence>
<evidence type="ECO:0000256" key="4">
    <source>
        <dbReference type="ARBA" id="ARBA00023134"/>
    </source>
</evidence>
<dbReference type="PANTHER" id="PTHR43087">
    <property type="entry name" value="LYSINE/ARGININE/ORNITHINE TRANSPORT SYSTEM KINASE"/>
    <property type="match status" value="1"/>
</dbReference>
<dbReference type="NCBIfam" id="TIGR00750">
    <property type="entry name" value="lao"/>
    <property type="match status" value="1"/>
</dbReference>
<dbReference type="eggNOG" id="COG1703">
    <property type="taxonomic scope" value="Bacteria"/>
</dbReference>
<dbReference type="EMBL" id="CP007128">
    <property type="protein sequence ID" value="AHG90887.1"/>
    <property type="molecule type" value="Genomic_DNA"/>
</dbReference>
<dbReference type="Proteomes" id="UP000019151">
    <property type="component" value="Chromosome"/>
</dbReference>
<keyword evidence="9" id="KW-1185">Reference proteome</keyword>
<keyword evidence="2" id="KW-0547">Nucleotide-binding</keyword>
<dbReference type="InterPro" id="IPR003593">
    <property type="entry name" value="AAA+_ATPase"/>
</dbReference>
<dbReference type="CDD" id="cd03114">
    <property type="entry name" value="MMAA-like"/>
    <property type="match status" value="1"/>
</dbReference>
<dbReference type="GO" id="GO:0003924">
    <property type="term" value="F:GTPase activity"/>
    <property type="evidence" value="ECO:0007669"/>
    <property type="project" value="InterPro"/>
</dbReference>
<dbReference type="PANTHER" id="PTHR43087:SF1">
    <property type="entry name" value="LAO_AO TRANSPORT SYSTEM ATPASE"/>
    <property type="match status" value="1"/>
</dbReference>
<sequence>MTLARASDPIARLLDDFRDGKKAALARAVSVVENHRPGFDRLLAALHPSLGRARRVGLTGPPGAGKSTMTTALARLLRDQGHTVGIVAVDPTSPFTGGALLGDRIRMESVALDPGVFIRSMATRGSLGGIASATREVCDVLDGFGIDFILIETVGVGQSELDVARASDTTLVVLVPESGDSIQTLKAGVMEIADVFVVNKADRPGADRLRNDIELMLGLRGGAAMRNVPAHHGVDLKALSAEEREATRQAMNPARAARAAASADHPERWVPPVLQSVAAKGEGIVEVLGALDRHFRYLEASGELRSRRRARLRERVVEVVEQKVRSRLWADTGTMAWLDERLAALESGTLTPFGVADELLERSAGLIARSTLHAPRST</sequence>
<dbReference type="GO" id="GO:0005525">
    <property type="term" value="F:GTP binding"/>
    <property type="evidence" value="ECO:0007669"/>
    <property type="project" value="UniProtKB-KW"/>
</dbReference>
<evidence type="ECO:0000313" key="8">
    <source>
        <dbReference type="EMBL" id="AHG90887.1"/>
    </source>
</evidence>
<dbReference type="Gene3D" id="3.40.50.300">
    <property type="entry name" value="P-loop containing nucleotide triphosphate hydrolases"/>
    <property type="match status" value="1"/>
</dbReference>
<dbReference type="SMART" id="SM00382">
    <property type="entry name" value="AAA"/>
    <property type="match status" value="1"/>
</dbReference>
<evidence type="ECO:0000256" key="5">
    <source>
        <dbReference type="ARBA" id="ARBA00023186"/>
    </source>
</evidence>
<keyword evidence="5" id="KW-0143">Chaperone</keyword>
<name>W0RKB9_9BACT</name>
<dbReference type="InterPro" id="IPR005129">
    <property type="entry name" value="GTPase_ArgK"/>
</dbReference>
<feature type="domain" description="AAA+ ATPase" evidence="7">
    <location>
        <begin position="52"/>
        <end position="318"/>
    </location>
</feature>
<feature type="region of interest" description="Disordered" evidence="6">
    <location>
        <begin position="245"/>
        <end position="264"/>
    </location>
</feature>
<dbReference type="RefSeq" id="WP_104022728.1">
    <property type="nucleotide sequence ID" value="NZ_CP007128.1"/>
</dbReference>
<dbReference type="InterPro" id="IPR052040">
    <property type="entry name" value="GTPase/Isobutyryl-CoA_mutase"/>
</dbReference>
<evidence type="ECO:0000256" key="6">
    <source>
        <dbReference type="SAM" id="MobiDB-lite"/>
    </source>
</evidence>
<evidence type="ECO:0000256" key="1">
    <source>
        <dbReference type="ARBA" id="ARBA00009625"/>
    </source>
</evidence>
<gene>
    <name evidence="8" type="ORF">J421_3350</name>
</gene>
<protein>
    <submittedName>
        <fullName evidence="8">LAO/AO transport system ATPase</fullName>
    </submittedName>
</protein>
<reference evidence="8 9" key="1">
    <citation type="journal article" date="2014" name="Genome Announc.">
        <title>Genome Sequence and Methylome of Soil Bacterium Gemmatirosa kalamazoonensis KBS708T, a Member of the Rarely Cultivated Gemmatimonadetes Phylum.</title>
        <authorList>
            <person name="Debruyn J.M."/>
            <person name="Radosevich M."/>
            <person name="Wommack K.E."/>
            <person name="Polson S.W."/>
            <person name="Hauser L.J."/>
            <person name="Fawaz M.N."/>
            <person name="Korlach J."/>
            <person name="Tsai Y.C."/>
        </authorList>
    </citation>
    <scope>NUCLEOTIDE SEQUENCE [LARGE SCALE GENOMIC DNA]</scope>
    <source>
        <strain evidence="8 9">KBS708</strain>
    </source>
</reference>
<feature type="compositionally biased region" description="Low complexity" evidence="6">
    <location>
        <begin position="254"/>
        <end position="263"/>
    </location>
</feature>
<keyword evidence="4" id="KW-0342">GTP-binding</keyword>
<proteinExistence type="inferred from homology"/>
<evidence type="ECO:0000313" key="9">
    <source>
        <dbReference type="Proteomes" id="UP000019151"/>
    </source>
</evidence>
<evidence type="ECO:0000259" key="7">
    <source>
        <dbReference type="SMART" id="SM00382"/>
    </source>
</evidence>
<dbReference type="SUPFAM" id="SSF52540">
    <property type="entry name" value="P-loop containing nucleoside triphosphate hydrolases"/>
    <property type="match status" value="1"/>
</dbReference>
<dbReference type="AlphaFoldDB" id="W0RKB9"/>
<accession>W0RKB9</accession>
<dbReference type="InParanoid" id="W0RKB9"/>
<dbReference type="HOGENOM" id="CLU_043725_1_0_0"/>
<dbReference type="Pfam" id="PF03308">
    <property type="entry name" value="MeaB"/>
    <property type="match status" value="1"/>
</dbReference>
<dbReference type="InterPro" id="IPR027417">
    <property type="entry name" value="P-loop_NTPase"/>
</dbReference>
<keyword evidence="3" id="KW-0378">Hydrolase</keyword>
<comment type="similarity">
    <text evidence="1">Belongs to the SIMIBI class G3E GTPase family. ArgK/MeaB subfamily.</text>
</comment>